<dbReference type="AlphaFoldDB" id="A0AAE0AFX4"/>
<accession>A0AAE0AFX4</accession>
<dbReference type="Proteomes" id="UP001281410">
    <property type="component" value="Unassembled WGS sequence"/>
</dbReference>
<evidence type="ECO:0008006" key="3">
    <source>
        <dbReference type="Google" id="ProtNLM"/>
    </source>
</evidence>
<dbReference type="PANTHER" id="PTHR33116:SF80">
    <property type="entry name" value="REVERSE TRANSCRIPTASE ZINC-BINDING DOMAIN-CONTAINING PROTEIN"/>
    <property type="match status" value="1"/>
</dbReference>
<organism evidence="1 2">
    <name type="scientific">Dipteronia sinensis</name>
    <dbReference type="NCBI Taxonomy" id="43782"/>
    <lineage>
        <taxon>Eukaryota</taxon>
        <taxon>Viridiplantae</taxon>
        <taxon>Streptophyta</taxon>
        <taxon>Embryophyta</taxon>
        <taxon>Tracheophyta</taxon>
        <taxon>Spermatophyta</taxon>
        <taxon>Magnoliopsida</taxon>
        <taxon>eudicotyledons</taxon>
        <taxon>Gunneridae</taxon>
        <taxon>Pentapetalae</taxon>
        <taxon>rosids</taxon>
        <taxon>malvids</taxon>
        <taxon>Sapindales</taxon>
        <taxon>Sapindaceae</taxon>
        <taxon>Hippocastanoideae</taxon>
        <taxon>Acereae</taxon>
        <taxon>Dipteronia</taxon>
    </lineage>
</organism>
<proteinExistence type="predicted"/>
<keyword evidence="2" id="KW-1185">Reference proteome</keyword>
<gene>
    <name evidence="1" type="ORF">Dsin_017161</name>
</gene>
<reference evidence="1" key="1">
    <citation type="journal article" date="2023" name="Plant J.">
        <title>Genome sequences and population genomics provide insights into the demographic history, inbreeding, and mutation load of two 'living fossil' tree species of Dipteronia.</title>
        <authorList>
            <person name="Feng Y."/>
            <person name="Comes H.P."/>
            <person name="Chen J."/>
            <person name="Zhu S."/>
            <person name="Lu R."/>
            <person name="Zhang X."/>
            <person name="Li P."/>
            <person name="Qiu J."/>
            <person name="Olsen K.M."/>
            <person name="Qiu Y."/>
        </authorList>
    </citation>
    <scope>NUCLEOTIDE SEQUENCE</scope>
    <source>
        <strain evidence="1">NBL</strain>
    </source>
</reference>
<sequence length="295" mass="33918">MDALSVPRPDGFSSRFFHRYWEIVVRDVILAVQDFFHSGMVTPGLNSNFIVLLLNMRDSITIDQFRPIVLGNFLFKAFSKILADRGFSAPTHLLYVYDVLIFCKGTIRNLRRVEHAFKVYGSISGQLFNWISSARISSLRSLVGMQIGRLPFSYLGVPLFRGKPRKSVLMPFKDKILSKFAKWKATYLHARVSDFIRDSRWILDYRFRARFPDLCFRIGRIAISPLTYYLVWPHSMEVWRSVYDANHLGIGCMHNCVDDLLILREFGLSGRPGLIRLPGVFVNPNSSGLIPSDQT</sequence>
<dbReference type="EMBL" id="JANJYJ010000005">
    <property type="protein sequence ID" value="KAK3212455.1"/>
    <property type="molecule type" value="Genomic_DNA"/>
</dbReference>
<dbReference type="PANTHER" id="PTHR33116">
    <property type="entry name" value="REVERSE TRANSCRIPTASE ZINC-BINDING DOMAIN-CONTAINING PROTEIN-RELATED-RELATED"/>
    <property type="match status" value="1"/>
</dbReference>
<protein>
    <recommendedName>
        <fullName evidence="3">Reverse transcriptase</fullName>
    </recommendedName>
</protein>
<comment type="caution">
    <text evidence="1">The sequence shown here is derived from an EMBL/GenBank/DDBJ whole genome shotgun (WGS) entry which is preliminary data.</text>
</comment>
<evidence type="ECO:0000313" key="2">
    <source>
        <dbReference type="Proteomes" id="UP001281410"/>
    </source>
</evidence>
<name>A0AAE0AFX4_9ROSI</name>
<evidence type="ECO:0000313" key="1">
    <source>
        <dbReference type="EMBL" id="KAK3212455.1"/>
    </source>
</evidence>